<evidence type="ECO:0000256" key="1">
    <source>
        <dbReference type="SAM" id="MobiDB-lite"/>
    </source>
</evidence>
<dbReference type="AlphaFoldDB" id="A0A1C2HX27"/>
<name>A0A1C2HX27_ACITH</name>
<gene>
    <name evidence="2" type="ORF">A6P07_18610</name>
</gene>
<dbReference type="Proteomes" id="UP000094893">
    <property type="component" value="Unassembled WGS sequence"/>
</dbReference>
<dbReference type="EMBL" id="LWSA01000307">
    <property type="protein sequence ID" value="OCX68237.1"/>
    <property type="molecule type" value="Genomic_DNA"/>
</dbReference>
<feature type="region of interest" description="Disordered" evidence="1">
    <location>
        <begin position="1"/>
        <end position="33"/>
    </location>
</feature>
<feature type="compositionally biased region" description="Basic residues" evidence="1">
    <location>
        <begin position="8"/>
        <end position="17"/>
    </location>
</feature>
<evidence type="ECO:0000313" key="2">
    <source>
        <dbReference type="EMBL" id="OCX68237.1"/>
    </source>
</evidence>
<accession>A0A1C2HX27</accession>
<comment type="caution">
    <text evidence="2">The sequence shown here is derived from an EMBL/GenBank/DDBJ whole genome shotgun (WGS) entry which is preliminary data.</text>
</comment>
<organism evidence="2 3">
    <name type="scientific">Acidithiobacillus thiooxidans</name>
    <name type="common">Thiobacillus thiooxidans</name>
    <dbReference type="NCBI Taxonomy" id="930"/>
    <lineage>
        <taxon>Bacteria</taxon>
        <taxon>Pseudomonadati</taxon>
        <taxon>Pseudomonadota</taxon>
        <taxon>Acidithiobacillia</taxon>
        <taxon>Acidithiobacillales</taxon>
        <taxon>Acidithiobacillaceae</taxon>
        <taxon>Acidithiobacillus</taxon>
    </lineage>
</organism>
<reference evidence="2 3" key="1">
    <citation type="journal article" date="2016" name="Int. J. Mol. Sci.">
        <title>Comparative genomics of the extreme acidophile Acidithiobacillus thiooxidans reveals intraspecific divergence and niche adaptation.</title>
        <authorList>
            <person name="Zhang X."/>
            <person name="Feng X."/>
            <person name="Tao J."/>
            <person name="Ma L."/>
            <person name="Xiao Y."/>
            <person name="Liang Y."/>
            <person name="Liu X."/>
            <person name="Yin H."/>
        </authorList>
    </citation>
    <scope>NUCLEOTIDE SEQUENCE [LARGE SCALE GENOMIC DNA]</scope>
    <source>
        <strain evidence="2 3">A02</strain>
    </source>
</reference>
<protein>
    <submittedName>
        <fullName evidence="2">Uncharacterized protein</fullName>
    </submittedName>
</protein>
<evidence type="ECO:0000313" key="3">
    <source>
        <dbReference type="Proteomes" id="UP000094893"/>
    </source>
</evidence>
<sequence>MIVQQSQKVHHRGHRGRLAPLVTGEGVPSATSEPGRLHLGEVQFSADTPDIFPLSGARAMDEVVMRVRDLILILMSGAI</sequence>
<proteinExistence type="predicted"/>